<dbReference type="PANTHER" id="PTHR39430">
    <property type="entry name" value="MEMBRANE-ASSOCIATED PROTEASE-RELATED"/>
    <property type="match status" value="1"/>
</dbReference>
<feature type="domain" description="CAAX prenyl protease 2/Lysostaphin resistance protein A-like" evidence="2">
    <location>
        <begin position="130"/>
        <end position="226"/>
    </location>
</feature>
<feature type="transmembrane region" description="Helical" evidence="1">
    <location>
        <begin position="253"/>
        <end position="281"/>
    </location>
</feature>
<keyword evidence="4" id="KW-1185">Reference proteome</keyword>
<feature type="transmembrane region" description="Helical" evidence="1">
    <location>
        <begin position="163"/>
        <end position="183"/>
    </location>
</feature>
<protein>
    <submittedName>
        <fullName evidence="3">CPBP family intramembrane metalloprotease</fullName>
    </submittedName>
</protein>
<sequence>MNAIRATLILIGKGLLLAAIVLAMMFVAIFVYVLAAVLNGRDIDQILTFQRMNLTLAVIQDLFLIAGVWIIYIAFERKSGWPFGLKQRGAAVRLAYGMAFGAILMTIVTLLIWLFGGLRFEAASASQARWLSLLWGVFVFAVVAFSEELLTRGYVQGLVKLRFGAVAAVAVSSLLFAVMHFGNASVFDSIWPTVNLVLAGVILGISREVSGGLWLPIGFHLTWNYFQGYIYGFEVSGADVESVFHLERTGRDLVSGGAFGAEGSAATTAVLLVGIAALLWAARRQRR</sequence>
<evidence type="ECO:0000259" key="2">
    <source>
        <dbReference type="Pfam" id="PF02517"/>
    </source>
</evidence>
<keyword evidence="3" id="KW-0482">Metalloprotease</keyword>
<feature type="transmembrane region" description="Helical" evidence="1">
    <location>
        <begin position="96"/>
        <end position="118"/>
    </location>
</feature>
<keyword evidence="1" id="KW-1133">Transmembrane helix</keyword>
<dbReference type="Proteomes" id="UP000547209">
    <property type="component" value="Unassembled WGS sequence"/>
</dbReference>
<dbReference type="GO" id="GO:0008237">
    <property type="term" value="F:metallopeptidase activity"/>
    <property type="evidence" value="ECO:0007669"/>
    <property type="project" value="UniProtKB-KW"/>
</dbReference>
<keyword evidence="1" id="KW-0812">Transmembrane</keyword>
<dbReference type="GO" id="GO:0006508">
    <property type="term" value="P:proteolysis"/>
    <property type="evidence" value="ECO:0007669"/>
    <property type="project" value="UniProtKB-KW"/>
</dbReference>
<name>A0A7X0RQ42_9BACL</name>
<evidence type="ECO:0000256" key="1">
    <source>
        <dbReference type="SAM" id="Phobius"/>
    </source>
</evidence>
<reference evidence="3 4" key="1">
    <citation type="submission" date="2020-08" db="EMBL/GenBank/DDBJ databases">
        <title>Cohnella phylogeny.</title>
        <authorList>
            <person name="Dunlap C."/>
        </authorList>
    </citation>
    <scope>NUCLEOTIDE SEQUENCE [LARGE SCALE GENOMIC DNA]</scope>
    <source>
        <strain evidence="3 4">DSM 28246</strain>
    </source>
</reference>
<dbReference type="AlphaFoldDB" id="A0A7X0RQ42"/>
<gene>
    <name evidence="3" type="ORF">H7C19_13115</name>
</gene>
<keyword evidence="3" id="KW-0378">Hydrolase</keyword>
<accession>A0A7X0RQ42</accession>
<dbReference type="GO" id="GO:0004175">
    <property type="term" value="F:endopeptidase activity"/>
    <property type="evidence" value="ECO:0007669"/>
    <property type="project" value="UniProtKB-ARBA"/>
</dbReference>
<dbReference type="GO" id="GO:0080120">
    <property type="term" value="P:CAAX-box protein maturation"/>
    <property type="evidence" value="ECO:0007669"/>
    <property type="project" value="UniProtKB-ARBA"/>
</dbReference>
<evidence type="ECO:0000313" key="4">
    <source>
        <dbReference type="Proteomes" id="UP000547209"/>
    </source>
</evidence>
<feature type="transmembrane region" description="Helical" evidence="1">
    <location>
        <begin position="54"/>
        <end position="75"/>
    </location>
</feature>
<evidence type="ECO:0000313" key="3">
    <source>
        <dbReference type="EMBL" id="MBB6671624.1"/>
    </source>
</evidence>
<feature type="transmembrane region" description="Helical" evidence="1">
    <location>
        <begin position="130"/>
        <end position="151"/>
    </location>
</feature>
<organism evidence="3 4">
    <name type="scientific">Cohnella nanjingensis</name>
    <dbReference type="NCBI Taxonomy" id="1387779"/>
    <lineage>
        <taxon>Bacteria</taxon>
        <taxon>Bacillati</taxon>
        <taxon>Bacillota</taxon>
        <taxon>Bacilli</taxon>
        <taxon>Bacillales</taxon>
        <taxon>Paenibacillaceae</taxon>
        <taxon>Cohnella</taxon>
    </lineage>
</organism>
<dbReference type="PANTHER" id="PTHR39430:SF1">
    <property type="entry name" value="PROTEASE"/>
    <property type="match status" value="1"/>
</dbReference>
<comment type="caution">
    <text evidence="3">The sequence shown here is derived from an EMBL/GenBank/DDBJ whole genome shotgun (WGS) entry which is preliminary data.</text>
</comment>
<dbReference type="EMBL" id="JACJVP010000023">
    <property type="protein sequence ID" value="MBB6671624.1"/>
    <property type="molecule type" value="Genomic_DNA"/>
</dbReference>
<keyword evidence="1" id="KW-0472">Membrane</keyword>
<dbReference type="InterPro" id="IPR003675">
    <property type="entry name" value="Rce1/LyrA-like_dom"/>
</dbReference>
<dbReference type="Pfam" id="PF02517">
    <property type="entry name" value="Rce1-like"/>
    <property type="match status" value="1"/>
</dbReference>
<feature type="transmembrane region" description="Helical" evidence="1">
    <location>
        <begin position="189"/>
        <end position="206"/>
    </location>
</feature>
<proteinExistence type="predicted"/>
<feature type="transmembrane region" description="Helical" evidence="1">
    <location>
        <begin position="7"/>
        <end position="34"/>
    </location>
</feature>
<dbReference type="RefSeq" id="WP_185143105.1">
    <property type="nucleotide sequence ID" value="NZ_JACJVP010000023.1"/>
</dbReference>
<keyword evidence="3" id="KW-0645">Protease</keyword>